<accession>A0A9D2HXY0</accession>
<feature type="chain" id="PRO_5038614843" description="Cytochrome c domain-containing protein" evidence="1">
    <location>
        <begin position="21"/>
        <end position="238"/>
    </location>
</feature>
<evidence type="ECO:0000256" key="1">
    <source>
        <dbReference type="SAM" id="SignalP"/>
    </source>
</evidence>
<evidence type="ECO:0000313" key="2">
    <source>
        <dbReference type="EMBL" id="HJA86541.1"/>
    </source>
</evidence>
<reference evidence="2" key="2">
    <citation type="submission" date="2021-04" db="EMBL/GenBank/DDBJ databases">
        <authorList>
            <person name="Gilroy R."/>
        </authorList>
    </citation>
    <scope>NUCLEOTIDE SEQUENCE</scope>
    <source>
        <strain evidence="2">ChiHjej12B11-9795</strain>
    </source>
</reference>
<evidence type="ECO:0008006" key="4">
    <source>
        <dbReference type="Google" id="ProtNLM"/>
    </source>
</evidence>
<name>A0A9D2HXY0_9BACE</name>
<organism evidence="2 3">
    <name type="scientific">Candidatus Bacteroides avicola</name>
    <dbReference type="NCBI Taxonomy" id="2838468"/>
    <lineage>
        <taxon>Bacteria</taxon>
        <taxon>Pseudomonadati</taxon>
        <taxon>Bacteroidota</taxon>
        <taxon>Bacteroidia</taxon>
        <taxon>Bacteroidales</taxon>
        <taxon>Bacteroidaceae</taxon>
        <taxon>Bacteroides</taxon>
    </lineage>
</organism>
<protein>
    <recommendedName>
        <fullName evidence="4">Cytochrome c domain-containing protein</fullName>
    </recommendedName>
</protein>
<keyword evidence="1" id="KW-0732">Signal</keyword>
<dbReference type="PROSITE" id="PS51257">
    <property type="entry name" value="PROKAR_LIPOPROTEIN"/>
    <property type="match status" value="1"/>
</dbReference>
<proteinExistence type="predicted"/>
<comment type="caution">
    <text evidence="2">The sequence shown here is derived from an EMBL/GenBank/DDBJ whole genome shotgun (WGS) entry which is preliminary data.</text>
</comment>
<dbReference type="AlphaFoldDB" id="A0A9D2HXY0"/>
<reference evidence="2" key="1">
    <citation type="journal article" date="2021" name="PeerJ">
        <title>Extensive microbial diversity within the chicken gut microbiome revealed by metagenomics and culture.</title>
        <authorList>
            <person name="Gilroy R."/>
            <person name="Ravi A."/>
            <person name="Getino M."/>
            <person name="Pursley I."/>
            <person name="Horton D.L."/>
            <person name="Alikhan N.F."/>
            <person name="Baker D."/>
            <person name="Gharbi K."/>
            <person name="Hall N."/>
            <person name="Watson M."/>
            <person name="Adriaenssens E.M."/>
            <person name="Foster-Nyarko E."/>
            <person name="Jarju S."/>
            <person name="Secka A."/>
            <person name="Antonio M."/>
            <person name="Oren A."/>
            <person name="Chaudhuri R.R."/>
            <person name="La Ragione R."/>
            <person name="Hildebrand F."/>
            <person name="Pallen M.J."/>
        </authorList>
    </citation>
    <scope>NUCLEOTIDE SEQUENCE</scope>
    <source>
        <strain evidence="2">ChiHjej12B11-9795</strain>
    </source>
</reference>
<dbReference type="Proteomes" id="UP000823862">
    <property type="component" value="Unassembled WGS sequence"/>
</dbReference>
<dbReference type="EMBL" id="DWZI01000050">
    <property type="protein sequence ID" value="HJA86541.1"/>
    <property type="molecule type" value="Genomic_DNA"/>
</dbReference>
<feature type="signal peptide" evidence="1">
    <location>
        <begin position="1"/>
        <end position="20"/>
    </location>
</feature>
<evidence type="ECO:0000313" key="3">
    <source>
        <dbReference type="Proteomes" id="UP000823862"/>
    </source>
</evidence>
<gene>
    <name evidence="2" type="ORF">H9950_10210</name>
</gene>
<sequence>MRKYLYILTVLGSLALGSLASCDSGPVDETIAYVPQEGRTVKVTGTFEGMDSWPGGYTVAVAGFSHASEYAVVAKNIAVGNGEVQTIMSGVSEEVTEVEVCVIDRLRVRVATFAVVENINELADDTIRLDVGTLDVGMFNTVQQSVFNANCIACHGMSNEAARGLYLTEGRSYDCLVDRQSSANPEYLLVNPGNSAESFLHLVLHDDGYLSHGHTDILSAKTELLNLIDDWIDNGAKQ</sequence>